<gene>
    <name evidence="1" type="ORF">OPT61_g6791</name>
</gene>
<protein>
    <submittedName>
        <fullName evidence="1">Uncharacterized protein</fullName>
    </submittedName>
</protein>
<reference evidence="1" key="1">
    <citation type="submission" date="2022-11" db="EMBL/GenBank/DDBJ databases">
        <title>Genome Sequence of Boeremia exigua.</title>
        <authorList>
            <person name="Buettner E."/>
        </authorList>
    </citation>
    <scope>NUCLEOTIDE SEQUENCE</scope>
    <source>
        <strain evidence="1">CU02</strain>
    </source>
</reference>
<sequence length="243" mass="25271">MSSFKDRVYAVTGASSGMGLATAKLLASRGAFISLADINEDGLKSAISSIGGSQQHIYTVVDVRDSEKVDAWIKSTVEKYGKLDGAVNMAGVITKATPVKELSDADWDFSFAVNAKGVLNCLRAQLNAMADGGSIVSAASVFGQFGAPGNAAYCATKAAVIGLSRTAAKENPKIRINCVAPGSVNTPMSQGEDPEAVKRGLQVTAQKRRAEPIEVANVIAFLLSDEASFVTGAVYNVDGGWVC</sequence>
<dbReference type="Proteomes" id="UP001153331">
    <property type="component" value="Unassembled WGS sequence"/>
</dbReference>
<dbReference type="EMBL" id="JAPHNI010000508">
    <property type="protein sequence ID" value="KAJ8110353.1"/>
    <property type="molecule type" value="Genomic_DNA"/>
</dbReference>
<evidence type="ECO:0000313" key="2">
    <source>
        <dbReference type="Proteomes" id="UP001153331"/>
    </source>
</evidence>
<proteinExistence type="predicted"/>
<organism evidence="1 2">
    <name type="scientific">Boeremia exigua</name>
    <dbReference type="NCBI Taxonomy" id="749465"/>
    <lineage>
        <taxon>Eukaryota</taxon>
        <taxon>Fungi</taxon>
        <taxon>Dikarya</taxon>
        <taxon>Ascomycota</taxon>
        <taxon>Pezizomycotina</taxon>
        <taxon>Dothideomycetes</taxon>
        <taxon>Pleosporomycetidae</taxon>
        <taxon>Pleosporales</taxon>
        <taxon>Pleosporineae</taxon>
        <taxon>Didymellaceae</taxon>
        <taxon>Boeremia</taxon>
    </lineage>
</organism>
<keyword evidence="2" id="KW-1185">Reference proteome</keyword>
<comment type="caution">
    <text evidence="1">The sequence shown here is derived from an EMBL/GenBank/DDBJ whole genome shotgun (WGS) entry which is preliminary data.</text>
</comment>
<evidence type="ECO:0000313" key="1">
    <source>
        <dbReference type="EMBL" id="KAJ8110353.1"/>
    </source>
</evidence>
<accession>A0ACC2I5V1</accession>
<name>A0ACC2I5V1_9PLEO</name>